<evidence type="ECO:0000259" key="2">
    <source>
        <dbReference type="Pfam" id="PF19890"/>
    </source>
</evidence>
<evidence type="ECO:0000313" key="3">
    <source>
        <dbReference type="EMBL" id="HIU51979.1"/>
    </source>
</evidence>
<name>A0A9D1S985_9FIRM</name>
<organism evidence="3 4">
    <name type="scientific">Candidatus Merdicola faecigallinarum</name>
    <dbReference type="NCBI Taxonomy" id="2840862"/>
    <lineage>
        <taxon>Bacteria</taxon>
        <taxon>Bacillati</taxon>
        <taxon>Bacillota</taxon>
        <taxon>Clostridia</taxon>
        <taxon>Candidatus Merdicola</taxon>
    </lineage>
</organism>
<feature type="coiled-coil region" evidence="1">
    <location>
        <begin position="80"/>
        <end position="107"/>
    </location>
</feature>
<protein>
    <recommendedName>
        <fullName evidence="2">DUF6363 domain-containing protein</fullName>
    </recommendedName>
</protein>
<evidence type="ECO:0000313" key="4">
    <source>
        <dbReference type="Proteomes" id="UP000824093"/>
    </source>
</evidence>
<dbReference type="InterPro" id="IPR016035">
    <property type="entry name" value="Acyl_Trfase/lysoPLipase"/>
</dbReference>
<evidence type="ECO:0000256" key="1">
    <source>
        <dbReference type="SAM" id="Coils"/>
    </source>
</evidence>
<dbReference type="InterPro" id="IPR045943">
    <property type="entry name" value="DUF6363"/>
</dbReference>
<reference evidence="3" key="1">
    <citation type="submission" date="2020-10" db="EMBL/GenBank/DDBJ databases">
        <authorList>
            <person name="Gilroy R."/>
        </authorList>
    </citation>
    <scope>NUCLEOTIDE SEQUENCE</scope>
    <source>
        <strain evidence="3">CHK195-15760</strain>
    </source>
</reference>
<dbReference type="SUPFAM" id="SSF52151">
    <property type="entry name" value="FabD/lysophospholipase-like"/>
    <property type="match status" value="1"/>
</dbReference>
<reference evidence="3" key="2">
    <citation type="journal article" date="2021" name="PeerJ">
        <title>Extensive microbial diversity within the chicken gut microbiome revealed by metagenomics and culture.</title>
        <authorList>
            <person name="Gilroy R."/>
            <person name="Ravi A."/>
            <person name="Getino M."/>
            <person name="Pursley I."/>
            <person name="Horton D.L."/>
            <person name="Alikhan N.F."/>
            <person name="Baker D."/>
            <person name="Gharbi K."/>
            <person name="Hall N."/>
            <person name="Watson M."/>
            <person name="Adriaenssens E.M."/>
            <person name="Foster-Nyarko E."/>
            <person name="Jarju S."/>
            <person name="Secka A."/>
            <person name="Antonio M."/>
            <person name="Oren A."/>
            <person name="Chaudhuri R.R."/>
            <person name="La Ragione R."/>
            <person name="Hildebrand F."/>
            <person name="Pallen M.J."/>
        </authorList>
    </citation>
    <scope>NUCLEOTIDE SEQUENCE</scope>
    <source>
        <strain evidence="3">CHK195-15760</strain>
    </source>
</reference>
<keyword evidence="1" id="KW-0175">Coiled coil</keyword>
<dbReference type="EMBL" id="DVNH01000038">
    <property type="protein sequence ID" value="HIU51979.1"/>
    <property type="molecule type" value="Genomic_DNA"/>
</dbReference>
<sequence>MIIYLEIYPKSAMVEIEKEHYLDGAVTTSIPVLWALEQGYQKVIVVLTRNEGYKKKMTSSKMKKLYQLAYHKYPELIQKLNTMPERYNDLQEKIKQLETEKKIFVIRPQKEVKVARLEKDTEKLQNLYQEGIDDVNRLMKDLTEYIES</sequence>
<dbReference type="Proteomes" id="UP000824093">
    <property type="component" value="Unassembled WGS sequence"/>
</dbReference>
<accession>A0A9D1S985</accession>
<dbReference type="AlphaFoldDB" id="A0A9D1S985"/>
<feature type="domain" description="DUF6363" evidence="2">
    <location>
        <begin position="73"/>
        <end position="146"/>
    </location>
</feature>
<gene>
    <name evidence="3" type="ORF">IAB70_05100</name>
</gene>
<comment type="caution">
    <text evidence="3">The sequence shown here is derived from an EMBL/GenBank/DDBJ whole genome shotgun (WGS) entry which is preliminary data.</text>
</comment>
<dbReference type="Pfam" id="PF19890">
    <property type="entry name" value="DUF6363"/>
    <property type="match status" value="1"/>
</dbReference>
<proteinExistence type="predicted"/>